<keyword evidence="3" id="KW-1185">Reference proteome</keyword>
<dbReference type="InParanoid" id="A0A074Z165"/>
<sequence length="154" mass="17925">MRQSTERLISLRTRVDSISTSCMLYTATAFYPWWLCALYFVQDMCYARCSTRLFPYVRCIDRSFRYSDSKTTPSYLAQCMLLDLCFIHQDITHRSFATVASRNTLSKAKRLSGFSENSFLHKPKSRAEFPLSTQSPAKNCQQDVQWLAGKRDVR</sequence>
<organism evidence="2 3">
    <name type="scientific">Aureobasidium subglaciale (strain EXF-2481)</name>
    <name type="common">Aureobasidium pullulans var. subglaciale</name>
    <dbReference type="NCBI Taxonomy" id="1043005"/>
    <lineage>
        <taxon>Eukaryota</taxon>
        <taxon>Fungi</taxon>
        <taxon>Dikarya</taxon>
        <taxon>Ascomycota</taxon>
        <taxon>Pezizomycotina</taxon>
        <taxon>Dothideomycetes</taxon>
        <taxon>Dothideomycetidae</taxon>
        <taxon>Dothideales</taxon>
        <taxon>Saccotheciaceae</taxon>
        <taxon>Aureobasidium</taxon>
    </lineage>
</organism>
<name>A0A074Z165_AURSE</name>
<dbReference type="RefSeq" id="XP_013348587.1">
    <property type="nucleotide sequence ID" value="XM_013493133.1"/>
</dbReference>
<reference evidence="2 3" key="1">
    <citation type="journal article" date="2014" name="BMC Genomics">
        <title>Genome sequencing of four Aureobasidium pullulans varieties: biotechnological potential, stress tolerance, and description of new species.</title>
        <authorList>
            <person name="Gostin Ar C."/>
            <person name="Ohm R.A."/>
            <person name="Kogej T."/>
            <person name="Sonjak S."/>
            <person name="Turk M."/>
            <person name="Zajc J."/>
            <person name="Zalar P."/>
            <person name="Grube M."/>
            <person name="Sun H."/>
            <person name="Han J."/>
            <person name="Sharma A."/>
            <person name="Chiniquy J."/>
            <person name="Ngan C.Y."/>
            <person name="Lipzen A."/>
            <person name="Barry K."/>
            <person name="Grigoriev I.V."/>
            <person name="Gunde-Cimerman N."/>
        </authorList>
    </citation>
    <scope>NUCLEOTIDE SEQUENCE [LARGE SCALE GENOMIC DNA]</scope>
    <source>
        <strain evidence="2 3">EXF-2481</strain>
    </source>
</reference>
<dbReference type="AlphaFoldDB" id="A0A074Z165"/>
<keyword evidence="1" id="KW-1133">Transmembrane helix</keyword>
<feature type="transmembrane region" description="Helical" evidence="1">
    <location>
        <begin position="21"/>
        <end position="41"/>
    </location>
</feature>
<dbReference type="Proteomes" id="UP000030641">
    <property type="component" value="Unassembled WGS sequence"/>
</dbReference>
<proteinExistence type="predicted"/>
<accession>A0A074Z165</accession>
<dbReference type="EMBL" id="KL584749">
    <property type="protein sequence ID" value="KER00093.1"/>
    <property type="molecule type" value="Genomic_DNA"/>
</dbReference>
<keyword evidence="1" id="KW-0472">Membrane</keyword>
<dbReference type="OrthoDB" id="10397413at2759"/>
<dbReference type="GeneID" id="25361949"/>
<gene>
    <name evidence="2" type="ORF">AUEXF2481DRAFT_116787</name>
</gene>
<evidence type="ECO:0000313" key="2">
    <source>
        <dbReference type="EMBL" id="KER00093.1"/>
    </source>
</evidence>
<keyword evidence="1" id="KW-0812">Transmembrane</keyword>
<dbReference type="HOGENOM" id="CLU_1703873_0_0_1"/>
<evidence type="ECO:0000313" key="3">
    <source>
        <dbReference type="Proteomes" id="UP000030641"/>
    </source>
</evidence>
<evidence type="ECO:0000256" key="1">
    <source>
        <dbReference type="SAM" id="Phobius"/>
    </source>
</evidence>
<protein>
    <submittedName>
        <fullName evidence="2">Uncharacterized protein</fullName>
    </submittedName>
</protein>